<comment type="caution">
    <text evidence="2">The sequence shown here is derived from an EMBL/GenBank/DDBJ whole genome shotgun (WGS) entry which is preliminary data.</text>
</comment>
<evidence type="ECO:0000256" key="1">
    <source>
        <dbReference type="SAM" id="SignalP"/>
    </source>
</evidence>
<name>A0A2T3FNW6_9CLOT</name>
<accession>A0A2T3FNW6</accession>
<dbReference type="GeneID" id="79840288"/>
<gene>
    <name evidence="2" type="ORF">C7U56_10470</name>
</gene>
<dbReference type="Proteomes" id="UP000241048">
    <property type="component" value="Unassembled WGS sequence"/>
</dbReference>
<evidence type="ECO:0000313" key="2">
    <source>
        <dbReference type="EMBL" id="PST36959.1"/>
    </source>
</evidence>
<protein>
    <recommendedName>
        <fullName evidence="4">DUF5626 domain-containing protein</fullName>
    </recommendedName>
</protein>
<evidence type="ECO:0008006" key="4">
    <source>
        <dbReference type="Google" id="ProtNLM"/>
    </source>
</evidence>
<dbReference type="Gene3D" id="2.60.40.3860">
    <property type="match status" value="1"/>
</dbReference>
<evidence type="ECO:0000313" key="3">
    <source>
        <dbReference type="Proteomes" id="UP000241048"/>
    </source>
</evidence>
<feature type="chain" id="PRO_5015517200" description="DUF5626 domain-containing protein" evidence="1">
    <location>
        <begin position="29"/>
        <end position="178"/>
    </location>
</feature>
<keyword evidence="3" id="KW-1185">Reference proteome</keyword>
<keyword evidence="1" id="KW-0732">Signal</keyword>
<organism evidence="2 3">
    <name type="scientific">Clostridium fessum</name>
    <dbReference type="NCBI Taxonomy" id="2126740"/>
    <lineage>
        <taxon>Bacteria</taxon>
        <taxon>Bacillati</taxon>
        <taxon>Bacillota</taxon>
        <taxon>Clostridia</taxon>
        <taxon>Eubacteriales</taxon>
        <taxon>Clostridiaceae</taxon>
        <taxon>Clostridium</taxon>
    </lineage>
</organism>
<feature type="signal peptide" evidence="1">
    <location>
        <begin position="1"/>
        <end position="28"/>
    </location>
</feature>
<reference evidence="2 3" key="1">
    <citation type="submission" date="2018-03" db="EMBL/GenBank/DDBJ databases">
        <title>Lachnoclostridium SNUG30386 gen.nov., sp.nov., isolated from human faeces.</title>
        <authorList>
            <person name="Seo B."/>
            <person name="Jeon K."/>
            <person name="Ko G."/>
        </authorList>
    </citation>
    <scope>NUCLEOTIDE SEQUENCE [LARGE SCALE GENOMIC DNA]</scope>
    <source>
        <strain evidence="2 3">SNUG30386</strain>
    </source>
</reference>
<dbReference type="RefSeq" id="WP_107001171.1">
    <property type="nucleotide sequence ID" value="NZ_JAJEPQ010000016.1"/>
</dbReference>
<dbReference type="AlphaFoldDB" id="A0A2T3FNW6"/>
<sequence length="178" mass="19028">MKKGLKKALGLLVALSLMVVGSAFSALAADSPEQRQTFSVDLNNFDESQPYSETLHFEKDGQPVTVTLSYTPPLTRDPATEGTWKSDAFWGVAGMDYRFDLSKSGSQWKISNARDLNTYCVGGTVEDESLAIGRATSTSSKAAEVTGSMRANVVGGVGTLSFALRTEVFNGEVSTVLN</sequence>
<dbReference type="EMBL" id="PYLO01000003">
    <property type="protein sequence ID" value="PST36959.1"/>
    <property type="molecule type" value="Genomic_DNA"/>
</dbReference>
<proteinExistence type="predicted"/>